<reference evidence="2 3" key="1">
    <citation type="journal article" date="2021" name="Elife">
        <title>Chloroplast acquisition without the gene transfer in kleptoplastic sea slugs, Plakobranchus ocellatus.</title>
        <authorList>
            <person name="Maeda T."/>
            <person name="Takahashi S."/>
            <person name="Yoshida T."/>
            <person name="Shimamura S."/>
            <person name="Takaki Y."/>
            <person name="Nagai Y."/>
            <person name="Toyoda A."/>
            <person name="Suzuki Y."/>
            <person name="Arimoto A."/>
            <person name="Ishii H."/>
            <person name="Satoh N."/>
            <person name="Nishiyama T."/>
            <person name="Hasebe M."/>
            <person name="Maruyama T."/>
            <person name="Minagawa J."/>
            <person name="Obokata J."/>
            <person name="Shigenobu S."/>
        </authorList>
    </citation>
    <scope>NUCLEOTIDE SEQUENCE [LARGE SCALE GENOMIC DNA]</scope>
</reference>
<feature type="region of interest" description="Disordered" evidence="1">
    <location>
        <begin position="125"/>
        <end position="146"/>
    </location>
</feature>
<evidence type="ECO:0000313" key="2">
    <source>
        <dbReference type="EMBL" id="GFO18828.1"/>
    </source>
</evidence>
<comment type="caution">
    <text evidence="2">The sequence shown here is derived from an EMBL/GenBank/DDBJ whole genome shotgun (WGS) entry which is preliminary data.</text>
</comment>
<gene>
    <name evidence="2" type="ORF">PoB_004533300</name>
</gene>
<organism evidence="2 3">
    <name type="scientific">Plakobranchus ocellatus</name>
    <dbReference type="NCBI Taxonomy" id="259542"/>
    <lineage>
        <taxon>Eukaryota</taxon>
        <taxon>Metazoa</taxon>
        <taxon>Spiralia</taxon>
        <taxon>Lophotrochozoa</taxon>
        <taxon>Mollusca</taxon>
        <taxon>Gastropoda</taxon>
        <taxon>Heterobranchia</taxon>
        <taxon>Euthyneura</taxon>
        <taxon>Panpulmonata</taxon>
        <taxon>Sacoglossa</taxon>
        <taxon>Placobranchoidea</taxon>
        <taxon>Plakobranchidae</taxon>
        <taxon>Plakobranchus</taxon>
    </lineage>
</organism>
<name>A0AAV4BI22_9GAST</name>
<accession>A0AAV4BI22</accession>
<keyword evidence="3" id="KW-1185">Reference proteome</keyword>
<proteinExistence type="predicted"/>
<dbReference type="EMBL" id="BLXT01004995">
    <property type="protein sequence ID" value="GFO18828.1"/>
    <property type="molecule type" value="Genomic_DNA"/>
</dbReference>
<dbReference type="AlphaFoldDB" id="A0AAV4BI22"/>
<sequence>MMLEGKHECWSHSLDCILQVRTIVATMLRMKIWRRPLGSLEAAIVSTIVLSDKLFQARDAVPGESSFSLSNCKNSSASALPPWPHHQRRGKNLKKCTRCATGPSNFSQKTNTKFVRPHHLFLGPCQNHSTGTTRVDEEEVDKEKDGRRTQVRVTAEIIVPEGMEETRCHRPEATQRMKICGTDEDNDVYLATIHIE</sequence>
<evidence type="ECO:0000256" key="1">
    <source>
        <dbReference type="SAM" id="MobiDB-lite"/>
    </source>
</evidence>
<dbReference type="Proteomes" id="UP000735302">
    <property type="component" value="Unassembled WGS sequence"/>
</dbReference>
<protein>
    <submittedName>
        <fullName evidence="2">Uncharacterized protein</fullName>
    </submittedName>
</protein>
<evidence type="ECO:0000313" key="3">
    <source>
        <dbReference type="Proteomes" id="UP000735302"/>
    </source>
</evidence>